<reference evidence="4 5" key="1">
    <citation type="submission" date="2016-05" db="EMBL/GenBank/DDBJ databases">
        <title>Draft Genome Sequences of Stenotrophomonas maltophilia Strains Sm32COP, Sm41DVV, Sm46PAILV, SmF3, SmF22, SmSOFb1 and SmCVFa1, Isolated from Different Manures, in France.</title>
        <authorList>
            <person name="Nazaret S."/>
            <person name="Bodilis J."/>
        </authorList>
    </citation>
    <scope>NUCLEOTIDE SEQUENCE [LARGE SCALE GENOMIC DNA]</scope>
    <source>
        <strain evidence="4 5">Sm41DVV</strain>
    </source>
</reference>
<protein>
    <recommendedName>
        <fullName evidence="6">Acyltransferase</fullName>
    </recommendedName>
</protein>
<feature type="transmembrane region" description="Helical" evidence="1">
    <location>
        <begin position="342"/>
        <end position="363"/>
    </location>
</feature>
<dbReference type="GO" id="GO:0016020">
    <property type="term" value="C:membrane"/>
    <property type="evidence" value="ECO:0007669"/>
    <property type="project" value="TreeGrafter"/>
</dbReference>
<dbReference type="PANTHER" id="PTHR23028">
    <property type="entry name" value="ACETYLTRANSFERASE"/>
    <property type="match status" value="1"/>
</dbReference>
<dbReference type="InterPro" id="IPR050879">
    <property type="entry name" value="Acyltransferase_3"/>
</dbReference>
<evidence type="ECO:0000256" key="1">
    <source>
        <dbReference type="SAM" id="Phobius"/>
    </source>
</evidence>
<feature type="domain" description="Acyltransferase 3" evidence="2">
    <location>
        <begin position="6"/>
        <end position="325"/>
    </location>
</feature>
<dbReference type="GO" id="GO:0016747">
    <property type="term" value="F:acyltransferase activity, transferring groups other than amino-acyl groups"/>
    <property type="evidence" value="ECO:0007669"/>
    <property type="project" value="InterPro"/>
</dbReference>
<keyword evidence="1" id="KW-1133">Transmembrane helix</keyword>
<evidence type="ECO:0000259" key="3">
    <source>
        <dbReference type="Pfam" id="PF19040"/>
    </source>
</evidence>
<gene>
    <name evidence="4" type="ORF">A9K56_03805</name>
</gene>
<sequence>MQKYRADIDGLRSIAILPVLLYHTGIPLITGGYVGVDIFFVISGFLITGILLRDFDNNTYSVLSFYERRIRRIFPALAVVVFFTIICAPFILLPSEFEPFGRDVASSLLFVANINFWLQSGYFSPVSEAKPLLHMWSLGVEEQFYLIAPLALFVTVKYARRYRLAITLIAIGLSLGACIYLTPRSPSAAFYLLPTRAWELLVGSALAIYISTRDNPAPTRASGLIGAIGLALTMVPVFVYDKSTPFPGYAAIAPTAGAAMLIYAGPSSFAGRLLSTRPLVFIGHISYSLYLWHWPVITLFRNVGWLESSLGKAIVILLSSLLAWLTWRFVESPTRDRTKIGSRTLFVGAASSTAILLFVSAIYSSLGGWPGRLPASTVAFDAARNDYSPDRARCHFDGGLPDYSSACVLGPKNGLKVAVWGDSHGVEMAKAISEQGFSVRQLTYSSCPPSSNGVGTSNRPQCSDWNKQVAKSLADDKSTGVVILSAYFESPVSRSATRQNELARTASFLRSVGKHVIVIGPFPMISQRTDLPTYLARGGSAEHVIQLEGMKELESTLSKSATLYSPQRLFCQRDICNFAPGGNAILFDSHHPSMSAARLAAAQIAPLIHDVIGE</sequence>
<dbReference type="Pfam" id="PF19040">
    <property type="entry name" value="SGNH"/>
    <property type="match status" value="1"/>
</dbReference>
<feature type="transmembrane region" description="Helical" evidence="1">
    <location>
        <begin position="164"/>
        <end position="182"/>
    </location>
</feature>
<dbReference type="EMBL" id="LYVI01000002">
    <property type="protein sequence ID" value="OBU62782.1"/>
    <property type="molecule type" value="Genomic_DNA"/>
</dbReference>
<feature type="transmembrane region" description="Helical" evidence="1">
    <location>
        <begin position="221"/>
        <end position="240"/>
    </location>
</feature>
<dbReference type="Proteomes" id="UP000092125">
    <property type="component" value="Unassembled WGS sequence"/>
</dbReference>
<dbReference type="AlphaFoldDB" id="A0AAP7GX04"/>
<keyword evidence="1" id="KW-0812">Transmembrane</keyword>
<feature type="transmembrane region" description="Helical" evidence="1">
    <location>
        <begin position="309"/>
        <end position="330"/>
    </location>
</feature>
<comment type="caution">
    <text evidence="4">The sequence shown here is derived from an EMBL/GenBank/DDBJ whole genome shotgun (WGS) entry which is preliminary data.</text>
</comment>
<evidence type="ECO:0000259" key="2">
    <source>
        <dbReference type="Pfam" id="PF01757"/>
    </source>
</evidence>
<dbReference type="RefSeq" id="WP_065181476.1">
    <property type="nucleotide sequence ID" value="NZ_JAUKVM010000004.1"/>
</dbReference>
<evidence type="ECO:0000313" key="4">
    <source>
        <dbReference type="EMBL" id="OBU62782.1"/>
    </source>
</evidence>
<feature type="transmembrane region" description="Helical" evidence="1">
    <location>
        <begin position="188"/>
        <end position="209"/>
    </location>
</feature>
<organism evidence="4 5">
    <name type="scientific">Stenotrophomonas maltophilia</name>
    <name type="common">Pseudomonas maltophilia</name>
    <name type="synonym">Xanthomonas maltophilia</name>
    <dbReference type="NCBI Taxonomy" id="40324"/>
    <lineage>
        <taxon>Bacteria</taxon>
        <taxon>Pseudomonadati</taxon>
        <taxon>Pseudomonadota</taxon>
        <taxon>Gammaproteobacteria</taxon>
        <taxon>Lysobacterales</taxon>
        <taxon>Lysobacteraceae</taxon>
        <taxon>Stenotrophomonas</taxon>
        <taxon>Stenotrophomonas maltophilia group</taxon>
    </lineage>
</organism>
<evidence type="ECO:0000313" key="5">
    <source>
        <dbReference type="Proteomes" id="UP000092125"/>
    </source>
</evidence>
<feature type="domain" description="SGNH" evidence="3">
    <location>
        <begin position="393"/>
        <end position="606"/>
    </location>
</feature>
<feature type="transmembrane region" description="Helical" evidence="1">
    <location>
        <begin position="73"/>
        <end position="92"/>
    </location>
</feature>
<dbReference type="PANTHER" id="PTHR23028:SF53">
    <property type="entry name" value="ACYL_TRANSF_3 DOMAIN-CONTAINING PROTEIN"/>
    <property type="match status" value="1"/>
</dbReference>
<feature type="transmembrane region" description="Helical" evidence="1">
    <location>
        <begin position="278"/>
        <end position="297"/>
    </location>
</feature>
<accession>A0AAP7GX04</accession>
<feature type="transmembrane region" description="Helical" evidence="1">
    <location>
        <begin position="20"/>
        <end position="53"/>
    </location>
</feature>
<keyword evidence="1" id="KW-0472">Membrane</keyword>
<dbReference type="GO" id="GO:0009103">
    <property type="term" value="P:lipopolysaccharide biosynthetic process"/>
    <property type="evidence" value="ECO:0007669"/>
    <property type="project" value="TreeGrafter"/>
</dbReference>
<name>A0AAP7GX04_STEMA</name>
<dbReference type="Pfam" id="PF01757">
    <property type="entry name" value="Acyl_transf_3"/>
    <property type="match status" value="1"/>
</dbReference>
<feature type="transmembrane region" description="Helical" evidence="1">
    <location>
        <begin position="246"/>
        <end position="266"/>
    </location>
</feature>
<dbReference type="InterPro" id="IPR043968">
    <property type="entry name" value="SGNH"/>
</dbReference>
<feature type="transmembrane region" description="Helical" evidence="1">
    <location>
        <begin position="143"/>
        <end position="159"/>
    </location>
</feature>
<evidence type="ECO:0008006" key="6">
    <source>
        <dbReference type="Google" id="ProtNLM"/>
    </source>
</evidence>
<dbReference type="InterPro" id="IPR002656">
    <property type="entry name" value="Acyl_transf_3_dom"/>
</dbReference>
<proteinExistence type="predicted"/>